<evidence type="ECO:0000256" key="6">
    <source>
        <dbReference type="ARBA" id="ARBA00023069"/>
    </source>
</evidence>
<evidence type="ECO:0000313" key="10">
    <source>
        <dbReference type="EMBL" id="CAD7255317.1"/>
    </source>
</evidence>
<dbReference type="OrthoDB" id="10251073at2759"/>
<evidence type="ECO:0000256" key="3">
    <source>
        <dbReference type="ARBA" id="ARBA00021602"/>
    </source>
</evidence>
<name>A0A7R9AJW0_9CRUS</name>
<comment type="similarity">
    <text evidence="2">Belongs to the CFAP206 family.</text>
</comment>
<dbReference type="GO" id="GO:0003356">
    <property type="term" value="P:regulation of cilium beat frequency"/>
    <property type="evidence" value="ECO:0007669"/>
    <property type="project" value="TreeGrafter"/>
</dbReference>
<evidence type="ECO:0000256" key="9">
    <source>
        <dbReference type="ARBA" id="ARBA00045321"/>
    </source>
</evidence>
<dbReference type="GO" id="GO:0030030">
    <property type="term" value="P:cell projection organization"/>
    <property type="evidence" value="ECO:0007669"/>
    <property type="project" value="UniProtKB-KW"/>
</dbReference>
<dbReference type="PANTHER" id="PTHR21442:SF0">
    <property type="entry name" value="CILIA- AND FLAGELLA-ASSOCIATED PROTEIN 206"/>
    <property type="match status" value="1"/>
</dbReference>
<reference evidence="10" key="1">
    <citation type="submission" date="2020-11" db="EMBL/GenBank/DDBJ databases">
        <authorList>
            <person name="Tran Van P."/>
        </authorList>
    </citation>
    <scope>NUCLEOTIDE SEQUENCE</scope>
</reference>
<dbReference type="InterPro" id="IPR021897">
    <property type="entry name" value="FAP206"/>
</dbReference>
<dbReference type="GO" id="GO:0005930">
    <property type="term" value="C:axoneme"/>
    <property type="evidence" value="ECO:0007669"/>
    <property type="project" value="UniProtKB-SubCell"/>
</dbReference>
<protein>
    <recommendedName>
        <fullName evidence="3">Cilia- and flagella-associated protein 206</fullName>
    </recommendedName>
</protein>
<dbReference type="GO" id="GO:0036064">
    <property type="term" value="C:ciliary basal body"/>
    <property type="evidence" value="ECO:0007669"/>
    <property type="project" value="TreeGrafter"/>
</dbReference>
<evidence type="ECO:0000256" key="2">
    <source>
        <dbReference type="ARBA" id="ARBA00010500"/>
    </source>
</evidence>
<proteinExistence type="inferred from homology"/>
<comment type="function">
    <text evidence="9">Essential for sperm motility and is involved in the regulation of the beating frequency of motile cilia on the epithelial cells of the respiratory tract. Required for the establishment of radial spokes in sperm flagella.</text>
</comment>
<organism evidence="10">
    <name type="scientific">Darwinula stevensoni</name>
    <dbReference type="NCBI Taxonomy" id="69355"/>
    <lineage>
        <taxon>Eukaryota</taxon>
        <taxon>Metazoa</taxon>
        <taxon>Ecdysozoa</taxon>
        <taxon>Arthropoda</taxon>
        <taxon>Crustacea</taxon>
        <taxon>Oligostraca</taxon>
        <taxon>Ostracoda</taxon>
        <taxon>Podocopa</taxon>
        <taxon>Podocopida</taxon>
        <taxon>Darwinulocopina</taxon>
        <taxon>Darwinuloidea</taxon>
        <taxon>Darwinulidae</taxon>
        <taxon>Darwinula</taxon>
    </lineage>
</organism>
<evidence type="ECO:0000256" key="4">
    <source>
        <dbReference type="ARBA" id="ARBA00022490"/>
    </source>
</evidence>
<keyword evidence="5" id="KW-0970">Cilium biogenesis/degradation</keyword>
<gene>
    <name evidence="10" type="ORF">DSTB1V02_LOCUS15062</name>
</gene>
<dbReference type="Proteomes" id="UP000677054">
    <property type="component" value="Unassembled WGS sequence"/>
</dbReference>
<evidence type="ECO:0000313" key="11">
    <source>
        <dbReference type="Proteomes" id="UP000677054"/>
    </source>
</evidence>
<accession>A0A7R9AJW0</accession>
<keyword evidence="8" id="KW-0966">Cell projection</keyword>
<evidence type="ECO:0000256" key="1">
    <source>
        <dbReference type="ARBA" id="ARBA00004430"/>
    </source>
</evidence>
<evidence type="ECO:0000256" key="8">
    <source>
        <dbReference type="ARBA" id="ARBA00023273"/>
    </source>
</evidence>
<keyword evidence="6" id="KW-0969">Cilium</keyword>
<evidence type="ECO:0000256" key="5">
    <source>
        <dbReference type="ARBA" id="ARBA00022794"/>
    </source>
</evidence>
<dbReference type="EMBL" id="LR922300">
    <property type="protein sequence ID" value="CAD7255317.1"/>
    <property type="molecule type" value="Genomic_DNA"/>
</dbReference>
<keyword evidence="4" id="KW-0963">Cytoplasm</keyword>
<comment type="subcellular location">
    <subcellularLocation>
        <location evidence="1">Cytoplasm</location>
        <location evidence="1">Cytoskeleton</location>
        <location evidence="1">Cilium axoneme</location>
    </subcellularLocation>
</comment>
<evidence type="ECO:0000256" key="7">
    <source>
        <dbReference type="ARBA" id="ARBA00023212"/>
    </source>
</evidence>
<feature type="non-terminal residue" evidence="10">
    <location>
        <position position="1"/>
    </location>
</feature>
<sequence length="149" mass="16716">LYAKLTLFIIAKSCLGNPAEKQVIRETAAVIYSVLSRKDMTALFRLPPEQRAEQLDDIQKTVAGIRLYNKFRGKGGANIDDVPGIVRKAADAGLAALKEETERFKEIANKYAAIVEFHSLVNEEESVEDCLQVLKALLINARQYLEYMQ</sequence>
<keyword evidence="7" id="KW-0206">Cytoskeleton</keyword>
<dbReference type="PANTHER" id="PTHR21442">
    <property type="entry name" value="CILIA- AND FLAGELLA-ASSOCIATED PROTEIN 206"/>
    <property type="match status" value="1"/>
</dbReference>
<keyword evidence="11" id="KW-1185">Reference proteome</keyword>
<dbReference type="AlphaFoldDB" id="A0A7R9AJW0"/>
<dbReference type="EMBL" id="CAJPEV010022782">
    <property type="protein sequence ID" value="CAG0908292.1"/>
    <property type="molecule type" value="Genomic_DNA"/>
</dbReference>